<evidence type="ECO:0008006" key="2">
    <source>
        <dbReference type="Google" id="ProtNLM"/>
    </source>
</evidence>
<protein>
    <recommendedName>
        <fullName evidence="2">Lipoprotein</fullName>
    </recommendedName>
</protein>
<dbReference type="EMBL" id="CP165644">
    <property type="protein sequence ID" value="XDU66635.1"/>
    <property type="molecule type" value="Genomic_DNA"/>
</dbReference>
<proteinExistence type="predicted"/>
<name>A0AB39VGI3_9FUSO</name>
<evidence type="ECO:0000313" key="1">
    <source>
        <dbReference type="EMBL" id="XDU66635.1"/>
    </source>
</evidence>
<reference evidence="1" key="1">
    <citation type="submission" date="2024-07" db="EMBL/GenBank/DDBJ databases">
        <authorList>
            <person name="Li X.-J."/>
            <person name="Wang X."/>
        </authorList>
    </citation>
    <scope>NUCLEOTIDE SEQUENCE</scope>
    <source>
        <strain evidence="1">HSP-334</strain>
    </source>
</reference>
<dbReference type="KEGG" id="lrug:AB8B22_09550"/>
<sequence>MKKIITLFIILAMFTVSCGKKVKVDESKCLTPEGLNEMLKEYYSHAGGPHGNTDSFDENYERFLQIHATIGCEINKGNVKEKFEGFEESRRASGKENLILTDKATYPLDILKTYKLNLTYKTFEEQRKHIDEYAQMQKELENLDPNKLEQETVKTYNEISKLISKENLKNSDVSLVGPNVNVAHILQGDYEWNY</sequence>
<gene>
    <name evidence="1" type="ORF">AB8B22_09550</name>
</gene>
<accession>A0AB39VGI3</accession>
<organism evidence="1">
    <name type="scientific">Leptotrichia rugosa</name>
    <dbReference type="NCBI Taxonomy" id="3239302"/>
    <lineage>
        <taxon>Bacteria</taxon>
        <taxon>Fusobacteriati</taxon>
        <taxon>Fusobacteriota</taxon>
        <taxon>Fusobacteriia</taxon>
        <taxon>Fusobacteriales</taxon>
        <taxon>Leptotrichiaceae</taxon>
        <taxon>Leptotrichia</taxon>
    </lineage>
</organism>
<dbReference type="RefSeq" id="WP_369710941.1">
    <property type="nucleotide sequence ID" value="NZ_CP165644.1"/>
</dbReference>
<dbReference type="AlphaFoldDB" id="A0AB39VGI3"/>
<dbReference type="PROSITE" id="PS51257">
    <property type="entry name" value="PROKAR_LIPOPROTEIN"/>
    <property type="match status" value="1"/>
</dbReference>